<accession>A0A410X3S4</accession>
<evidence type="ECO:0000313" key="2">
    <source>
        <dbReference type="EMBL" id="QAV21288.1"/>
    </source>
</evidence>
<name>A0A410X3S4_9BACL</name>
<keyword evidence="4" id="KW-1185">Reference proteome</keyword>
<dbReference type="PANTHER" id="PTHR37808">
    <property type="entry name" value="SPORE GERMINATION PROTEIN-LIKE PROTEIN YDZR-RELATED"/>
    <property type="match status" value="1"/>
</dbReference>
<protein>
    <submittedName>
        <fullName evidence="2">Spore germination protein</fullName>
    </submittedName>
</protein>
<dbReference type="Pfam" id="PF10676">
    <property type="entry name" value="gerPA"/>
    <property type="match status" value="1"/>
</dbReference>
<dbReference type="InterPro" id="IPR019618">
    <property type="entry name" value="Spore_germination_GerPA"/>
</dbReference>
<dbReference type="AlphaFoldDB" id="A0A410X3S4"/>
<dbReference type="EMBL" id="CP026520">
    <property type="protein sequence ID" value="QAV21288.1"/>
    <property type="molecule type" value="Genomic_DNA"/>
</dbReference>
<dbReference type="OrthoDB" id="2691926at2"/>
<dbReference type="Proteomes" id="UP001527202">
    <property type="component" value="Unassembled WGS sequence"/>
</dbReference>
<reference evidence="1 4" key="2">
    <citation type="submission" date="2022-05" db="EMBL/GenBank/DDBJ databases">
        <title>Genome Sequencing of Bee-Associated Microbes.</title>
        <authorList>
            <person name="Dunlap C."/>
        </authorList>
    </citation>
    <scope>NUCLEOTIDE SEQUENCE [LARGE SCALE GENOMIC DNA]</scope>
    <source>
        <strain evidence="1 4">NRRL B-23120</strain>
    </source>
</reference>
<evidence type="ECO:0000313" key="1">
    <source>
        <dbReference type="EMBL" id="MCY9596190.1"/>
    </source>
</evidence>
<proteinExistence type="predicted"/>
<dbReference type="Proteomes" id="UP000288943">
    <property type="component" value="Chromosome"/>
</dbReference>
<gene>
    <name evidence="1" type="ORF">M5X16_10435</name>
    <name evidence="2" type="ORF">PC41400_27925</name>
</gene>
<evidence type="ECO:0000313" key="4">
    <source>
        <dbReference type="Proteomes" id="UP001527202"/>
    </source>
</evidence>
<evidence type="ECO:0000313" key="3">
    <source>
        <dbReference type="Proteomes" id="UP000288943"/>
    </source>
</evidence>
<organism evidence="2 3">
    <name type="scientific">Paenibacillus chitinolyticus</name>
    <dbReference type="NCBI Taxonomy" id="79263"/>
    <lineage>
        <taxon>Bacteria</taxon>
        <taxon>Bacillati</taxon>
        <taxon>Bacillota</taxon>
        <taxon>Bacilli</taxon>
        <taxon>Bacillales</taxon>
        <taxon>Paenibacillaceae</taxon>
        <taxon>Paenibacillus</taxon>
    </lineage>
</organism>
<dbReference type="GeneID" id="95378621"/>
<dbReference type="RefSeq" id="WP_042235725.1">
    <property type="nucleotide sequence ID" value="NZ_CP026520.1"/>
</dbReference>
<dbReference type="PANTHER" id="PTHR37808:SF3">
    <property type="entry name" value="SPORE GERMINATION PROTEIN GERPA-RELATED"/>
    <property type="match status" value="1"/>
</dbReference>
<reference evidence="2 3" key="1">
    <citation type="submission" date="2018-01" db="EMBL/GenBank/DDBJ databases">
        <title>The whole genome sequencing and assembly of Paenibacillus chitinolyticus KCCM 41400 strain.</title>
        <authorList>
            <person name="Kim J.-Y."/>
            <person name="Park M.-K."/>
            <person name="Lee Y.-J."/>
            <person name="Yi H."/>
            <person name="Bahn Y.-S."/>
            <person name="Kim J.F."/>
            <person name="Lee D.-W."/>
        </authorList>
    </citation>
    <scope>NUCLEOTIDE SEQUENCE [LARGE SCALE GENOMIC DNA]</scope>
    <source>
        <strain evidence="2 3">KCCM 41400</strain>
    </source>
</reference>
<dbReference type="KEGG" id="pchi:PC41400_27925"/>
<dbReference type="EMBL" id="JAMDMJ010000012">
    <property type="protein sequence ID" value="MCY9596190.1"/>
    <property type="molecule type" value="Genomic_DNA"/>
</dbReference>
<sequence>MPAIVGNVKILTVGPSSVVQFGDCLVISPNSSSKSYAGAGSFNTGDLPHVFNAVSATNTNDSDAIEAEANKTATA</sequence>